<dbReference type="InterPro" id="IPR028250">
    <property type="entry name" value="DsbDN"/>
</dbReference>
<keyword evidence="12 18" id="KW-0520">NAD</keyword>
<feature type="disulfide bond" description="Redox-active" evidence="18">
    <location>
        <begin position="619"/>
        <end position="622"/>
    </location>
</feature>
<dbReference type="InterPro" id="IPR036929">
    <property type="entry name" value="DsbDN_sf"/>
</dbReference>
<feature type="transmembrane region" description="Helical" evidence="18">
    <location>
        <begin position="325"/>
        <end position="349"/>
    </location>
</feature>
<proteinExistence type="inferred from homology"/>
<keyword evidence="9 18" id="KW-0249">Electron transport</keyword>
<dbReference type="Gene3D" id="2.60.40.1250">
    <property type="entry name" value="Thiol:disulfide interchange protein DsbD, N-terminal domain"/>
    <property type="match status" value="1"/>
</dbReference>
<dbReference type="NCBIfam" id="NF001419">
    <property type="entry name" value="PRK00293.1"/>
    <property type="match status" value="1"/>
</dbReference>
<keyword evidence="13 18" id="KW-0472">Membrane</keyword>
<feature type="transmembrane region" description="Helical" evidence="18">
    <location>
        <begin position="443"/>
        <end position="463"/>
    </location>
</feature>
<keyword evidence="7" id="KW-0732">Signal</keyword>
<dbReference type="EMBL" id="CAADFE010000084">
    <property type="protein sequence ID" value="VFJ75672.1"/>
    <property type="molecule type" value="Genomic_DNA"/>
</dbReference>
<feature type="transmembrane region" description="Helical" evidence="18">
    <location>
        <begin position="534"/>
        <end position="556"/>
    </location>
</feature>
<dbReference type="AlphaFoldDB" id="A0A450U0A8"/>
<evidence type="ECO:0000256" key="7">
    <source>
        <dbReference type="ARBA" id="ARBA00022729"/>
    </source>
</evidence>
<dbReference type="Pfam" id="PF02683">
    <property type="entry name" value="DsbD_TM"/>
    <property type="match status" value="1"/>
</dbReference>
<dbReference type="Pfam" id="PF13899">
    <property type="entry name" value="Thioredoxin_7"/>
    <property type="match status" value="1"/>
</dbReference>
<dbReference type="HAMAP" id="MF_00399">
    <property type="entry name" value="DbsD"/>
    <property type="match status" value="1"/>
</dbReference>
<evidence type="ECO:0000256" key="12">
    <source>
        <dbReference type="ARBA" id="ARBA00023027"/>
    </source>
</evidence>
<keyword evidence="4 18" id="KW-1003">Cell membrane</keyword>
<dbReference type="Pfam" id="PF11412">
    <property type="entry name" value="DsbD_N"/>
    <property type="match status" value="1"/>
</dbReference>
<feature type="transmembrane region" description="Helical" evidence="18">
    <location>
        <begin position="501"/>
        <end position="522"/>
    </location>
</feature>
<evidence type="ECO:0000256" key="18">
    <source>
        <dbReference type="HAMAP-Rule" id="MF_00399"/>
    </source>
</evidence>
<dbReference type="InterPro" id="IPR035671">
    <property type="entry name" value="DsbD_gamma"/>
</dbReference>
<evidence type="ECO:0000256" key="3">
    <source>
        <dbReference type="ARBA" id="ARBA00022448"/>
    </source>
</evidence>
<dbReference type="PANTHER" id="PTHR32234">
    <property type="entry name" value="THIOL:DISULFIDE INTERCHANGE PROTEIN DSBD"/>
    <property type="match status" value="1"/>
</dbReference>
<evidence type="ECO:0000256" key="1">
    <source>
        <dbReference type="ARBA" id="ARBA00004429"/>
    </source>
</evidence>
<keyword evidence="6 18" id="KW-0812">Transmembrane</keyword>
<dbReference type="Gene3D" id="3.40.30.10">
    <property type="entry name" value="Glutaredoxin"/>
    <property type="match status" value="1"/>
</dbReference>
<comment type="catalytic activity">
    <reaction evidence="17 18">
        <text>[protein]-dithiol + NADP(+) = [protein]-disulfide + NADPH + H(+)</text>
        <dbReference type="Rhea" id="RHEA:18753"/>
        <dbReference type="Rhea" id="RHEA-COMP:10593"/>
        <dbReference type="Rhea" id="RHEA-COMP:10594"/>
        <dbReference type="ChEBI" id="CHEBI:15378"/>
        <dbReference type="ChEBI" id="CHEBI:29950"/>
        <dbReference type="ChEBI" id="CHEBI:50058"/>
        <dbReference type="ChEBI" id="CHEBI:57783"/>
        <dbReference type="ChEBI" id="CHEBI:58349"/>
        <dbReference type="EC" id="1.8.1.8"/>
    </reaction>
</comment>
<keyword evidence="14 18" id="KW-1015">Disulfide bond</keyword>
<evidence type="ECO:0000256" key="6">
    <source>
        <dbReference type="ARBA" id="ARBA00022692"/>
    </source>
</evidence>
<evidence type="ECO:0000256" key="11">
    <source>
        <dbReference type="ARBA" id="ARBA00023002"/>
    </source>
</evidence>
<dbReference type="SUPFAM" id="SSF52833">
    <property type="entry name" value="Thioredoxin-like"/>
    <property type="match status" value="1"/>
</dbReference>
<accession>A0A450U0A8</accession>
<dbReference type="GO" id="GO:0047134">
    <property type="term" value="F:protein-disulfide reductase [NAD(P)H] activity"/>
    <property type="evidence" value="ECO:0007669"/>
    <property type="project" value="UniProtKB-UniRule"/>
</dbReference>
<name>A0A450U0A8_9GAMM</name>
<evidence type="ECO:0000256" key="13">
    <source>
        <dbReference type="ARBA" id="ARBA00023136"/>
    </source>
</evidence>
<evidence type="ECO:0000256" key="14">
    <source>
        <dbReference type="ARBA" id="ARBA00023157"/>
    </source>
</evidence>
<keyword evidence="3 18" id="KW-0813">Transport</keyword>
<dbReference type="GO" id="GO:0045454">
    <property type="term" value="P:cell redox homeostasis"/>
    <property type="evidence" value="ECO:0007669"/>
    <property type="project" value="TreeGrafter"/>
</dbReference>
<dbReference type="GO" id="GO:0009055">
    <property type="term" value="F:electron transfer activity"/>
    <property type="evidence" value="ECO:0007669"/>
    <property type="project" value="UniProtKB-UniRule"/>
</dbReference>
<feature type="transmembrane region" description="Helical" evidence="18">
    <location>
        <begin position="475"/>
        <end position="495"/>
    </location>
</feature>
<feature type="transmembrane region" description="Helical" evidence="18">
    <location>
        <begin position="404"/>
        <end position="437"/>
    </location>
</feature>
<keyword evidence="8 18" id="KW-0201">Cytochrome c-type biogenesis</keyword>
<evidence type="ECO:0000259" key="20">
    <source>
        <dbReference type="PROSITE" id="PS51352"/>
    </source>
</evidence>
<dbReference type="GO" id="GO:0005886">
    <property type="term" value="C:plasma membrane"/>
    <property type="evidence" value="ECO:0007669"/>
    <property type="project" value="UniProtKB-SubCell"/>
</dbReference>
<evidence type="ECO:0000256" key="9">
    <source>
        <dbReference type="ARBA" id="ARBA00022982"/>
    </source>
</evidence>
<sequence length="715" mass="76467">MEANQTTVKSRIGHTPPASTLPSTYPTPWAYSVYLLVIILLGIPPVFASAAPSTPSASNVPTNPLSGLPSPTRGNAGPFSGGDLLPPDEAFPPPHLAIENARTLVVRWQISKGYYLYRDRFRFEIREGRGVELGPAEIPPGVFKEEEELGRVEVFHDEVGITLPIVYHGQSFPPQKGTAPLPARKSTGSPEDAITKKRSLRILVGYQGCAEAGLCYPPATKTLGVDLPIADPSPSDLLTPDNHRETVPDNLASANAAGTATHKTMPAESDRLAHTILGGSLWVVLPIFFGFGLLLGFTPCVFPMIPILAGIIVGQGEGITTRKALALSAVYVLAMALTYTAAGVIAGLFGHNLQAAFQNPWIIGLFSAVFVLLALSMFGLFEIRMPTAWQTGLATRGNLQKGGTFLGVGIMGLLSALIVGPCVAPPLAGALIAIGATGDPSRGGLALFSLSLGMGAPLIAIGTSAGRWLPKTGPWMAVINKFFGMLLLAVALYLLERILPGRIGMFPWALFLIMIGVYLGPWRQSGGGNSGWQILRKGAGIIAMAYGILVLVSAGMGGKDVFRPLEGFSFTATDHAPIFERVETHEELQSRLTTIRVENSARDGTPGRLTMLDYYADWCIECKRMETRTFSDPDVRQALANMVLLQADVTDNDDQDRALLAAFGLYGPPAILFFGPDGKEYADYRVQGFMDAGKFREHVRRLRETVAGTSGGTDP</sequence>
<dbReference type="InterPro" id="IPR003834">
    <property type="entry name" value="Cyt_c_assmbl_TM_dom"/>
</dbReference>
<comment type="function">
    <text evidence="18">Required to facilitate the formation of correct disulfide bonds in some periplasmic proteins and for the assembly of the periplasmic c-type cytochromes. Acts by transferring electrons from cytoplasmic thioredoxin to the periplasm. This transfer involves a cascade of disulfide bond formation and reduction steps.</text>
</comment>
<organism evidence="21">
    <name type="scientific">Candidatus Kentrum sp. FW</name>
    <dbReference type="NCBI Taxonomy" id="2126338"/>
    <lineage>
        <taxon>Bacteria</taxon>
        <taxon>Pseudomonadati</taxon>
        <taxon>Pseudomonadota</taxon>
        <taxon>Gammaproteobacteria</taxon>
        <taxon>Candidatus Kentrum</taxon>
    </lineage>
</organism>
<keyword evidence="5 18" id="KW-0997">Cell inner membrane</keyword>
<evidence type="ECO:0000256" key="10">
    <source>
        <dbReference type="ARBA" id="ARBA00022989"/>
    </source>
</evidence>
<keyword evidence="10 18" id="KW-1133">Transmembrane helix</keyword>
<dbReference type="PROSITE" id="PS51352">
    <property type="entry name" value="THIOREDOXIN_2"/>
    <property type="match status" value="1"/>
</dbReference>
<evidence type="ECO:0000256" key="8">
    <source>
        <dbReference type="ARBA" id="ARBA00022748"/>
    </source>
</evidence>
<feature type="compositionally biased region" description="Low complexity" evidence="19">
    <location>
        <begin position="52"/>
        <end position="64"/>
    </location>
</feature>
<evidence type="ECO:0000256" key="19">
    <source>
        <dbReference type="SAM" id="MobiDB-lite"/>
    </source>
</evidence>
<dbReference type="PANTHER" id="PTHR32234:SF0">
    <property type="entry name" value="THIOL:DISULFIDE INTERCHANGE PROTEIN DSBD"/>
    <property type="match status" value="1"/>
</dbReference>
<evidence type="ECO:0000256" key="16">
    <source>
        <dbReference type="ARBA" id="ARBA00047388"/>
    </source>
</evidence>
<feature type="transmembrane region" description="Helical" evidence="18">
    <location>
        <begin position="272"/>
        <end position="289"/>
    </location>
</feature>
<protein>
    <recommendedName>
        <fullName evidence="18">Thiol:disulfide interchange protein DsbD</fullName>
        <ecNumber evidence="18">1.8.1.8</ecNumber>
    </recommendedName>
    <alternativeName>
        <fullName evidence="18">Protein-disulfide reductase</fullName>
        <shortName evidence="18">Disulfide reductase</shortName>
    </alternativeName>
</protein>
<evidence type="ECO:0000256" key="17">
    <source>
        <dbReference type="ARBA" id="ARBA00047804"/>
    </source>
</evidence>
<feature type="transmembrane region" description="Helical" evidence="18">
    <location>
        <begin position="361"/>
        <end position="383"/>
    </location>
</feature>
<feature type="disulfide bond" description="Redox-active" evidence="18">
    <location>
        <begin position="209"/>
        <end position="215"/>
    </location>
</feature>
<feature type="transmembrane region" description="Helical" evidence="18">
    <location>
        <begin position="295"/>
        <end position="313"/>
    </location>
</feature>
<dbReference type="EC" id="1.8.1.8" evidence="18"/>
<feature type="transmembrane region" description="Helical" evidence="18">
    <location>
        <begin position="29"/>
        <end position="48"/>
    </location>
</feature>
<dbReference type="InterPro" id="IPR036249">
    <property type="entry name" value="Thioredoxin-like_sf"/>
</dbReference>
<evidence type="ECO:0000256" key="4">
    <source>
        <dbReference type="ARBA" id="ARBA00022475"/>
    </source>
</evidence>
<dbReference type="InterPro" id="IPR013766">
    <property type="entry name" value="Thioredoxin_domain"/>
</dbReference>
<evidence type="ECO:0000313" key="21">
    <source>
        <dbReference type="EMBL" id="VFJ75672.1"/>
    </source>
</evidence>
<evidence type="ECO:0000256" key="15">
    <source>
        <dbReference type="ARBA" id="ARBA00023284"/>
    </source>
</evidence>
<comment type="caution">
    <text evidence="18">Lacks conserved residue(s) required for the propagation of feature annotation.</text>
</comment>
<feature type="region of interest" description="Disordered" evidence="19">
    <location>
        <begin position="52"/>
        <end position="86"/>
    </location>
</feature>
<keyword evidence="11 18" id="KW-0560">Oxidoreductase</keyword>
<feature type="domain" description="Thioredoxin" evidence="20">
    <location>
        <begin position="559"/>
        <end position="704"/>
    </location>
</feature>
<reference evidence="21" key="1">
    <citation type="submission" date="2019-02" db="EMBL/GenBank/DDBJ databases">
        <authorList>
            <person name="Gruber-Vodicka R. H."/>
            <person name="Seah K. B. B."/>
        </authorList>
    </citation>
    <scope>NUCLEOTIDE SEQUENCE</scope>
    <source>
        <strain evidence="21">BECK_BZ131</strain>
    </source>
</reference>
<dbReference type="GO" id="GO:0017004">
    <property type="term" value="P:cytochrome complex assembly"/>
    <property type="evidence" value="ECO:0007669"/>
    <property type="project" value="UniProtKB-UniRule"/>
</dbReference>
<comment type="similarity">
    <text evidence="2 18">Belongs to the thioredoxin family. DsbD subfamily.</text>
</comment>
<comment type="catalytic activity">
    <reaction evidence="16 18">
        <text>[protein]-dithiol + NAD(+) = [protein]-disulfide + NADH + H(+)</text>
        <dbReference type="Rhea" id="RHEA:18749"/>
        <dbReference type="Rhea" id="RHEA-COMP:10593"/>
        <dbReference type="Rhea" id="RHEA-COMP:10594"/>
        <dbReference type="ChEBI" id="CHEBI:15378"/>
        <dbReference type="ChEBI" id="CHEBI:29950"/>
        <dbReference type="ChEBI" id="CHEBI:50058"/>
        <dbReference type="ChEBI" id="CHEBI:57540"/>
        <dbReference type="ChEBI" id="CHEBI:57945"/>
        <dbReference type="EC" id="1.8.1.8"/>
    </reaction>
</comment>
<dbReference type="SUPFAM" id="SSF74863">
    <property type="entry name" value="Thiol:disulfide interchange protein DsbD, N-terminal domain (DsbD-alpha)"/>
    <property type="match status" value="2"/>
</dbReference>
<evidence type="ECO:0000256" key="2">
    <source>
        <dbReference type="ARBA" id="ARBA00007241"/>
    </source>
</evidence>
<feature type="disulfide bond" description="Redox-active" evidence="18">
    <location>
        <begin position="300"/>
        <end position="422"/>
    </location>
</feature>
<dbReference type="InterPro" id="IPR022910">
    <property type="entry name" value="Thiol_diS_interchange_DbsD"/>
</dbReference>
<comment type="subcellular location">
    <subcellularLocation>
        <location evidence="1 18">Cell inner membrane</location>
        <topology evidence="1 18">Multi-pass membrane protein</topology>
    </subcellularLocation>
</comment>
<evidence type="ECO:0000256" key="5">
    <source>
        <dbReference type="ARBA" id="ARBA00022519"/>
    </source>
</evidence>
<keyword evidence="15 18" id="KW-0676">Redox-active center</keyword>
<dbReference type="CDD" id="cd02953">
    <property type="entry name" value="DsbDgamma"/>
    <property type="match status" value="1"/>
</dbReference>
<gene>
    <name evidence="18" type="primary">dsbD</name>
    <name evidence="21" type="ORF">BECKFW1821C_GA0114237_10846</name>
</gene>